<gene>
    <name evidence="1" type="ORF">BTA35_0211610</name>
</gene>
<keyword evidence="2" id="KW-1185">Reference proteome</keyword>
<protein>
    <submittedName>
        <fullName evidence="1">Uncharacterized protein</fullName>
    </submittedName>
</protein>
<dbReference type="EMBL" id="MTSD02000004">
    <property type="protein sequence ID" value="OOV86930.1"/>
    <property type="molecule type" value="Genomic_DNA"/>
</dbReference>
<dbReference type="Pfam" id="PF20090">
    <property type="entry name" value="DUF6482"/>
    <property type="match status" value="1"/>
</dbReference>
<proteinExistence type="predicted"/>
<sequence>MMKLKELKKMIRNGVEPEAEIVTQATHSQYAIRILTGEESHRLMNWRNRPLIFRSLDQARQTLAQAGIKYATLIQHMAHDEIIGRIATYDEPYQARIPMSA</sequence>
<evidence type="ECO:0000313" key="2">
    <source>
        <dbReference type="Proteomes" id="UP000190064"/>
    </source>
</evidence>
<reference evidence="1" key="1">
    <citation type="submission" date="2017-02" db="EMBL/GenBank/DDBJ databases">
        <title>Draft Genome Sequence of the Salt Water Bacterium Oceanospirillum linum ATCC 11336.</title>
        <authorList>
            <person name="Trachtenberg A.M."/>
            <person name="Carney J.G."/>
            <person name="Linnane J.D."/>
            <person name="Rheaume B.A."/>
            <person name="Pitts N.L."/>
            <person name="Mykles D.L."/>
            <person name="Maclea K.S."/>
        </authorList>
    </citation>
    <scope>NUCLEOTIDE SEQUENCE [LARGE SCALE GENOMIC DNA]</scope>
    <source>
        <strain evidence="1">ATCC 11336</strain>
    </source>
</reference>
<evidence type="ECO:0000313" key="1">
    <source>
        <dbReference type="EMBL" id="OOV86930.1"/>
    </source>
</evidence>
<dbReference type="InterPro" id="IPR045508">
    <property type="entry name" value="DUF6482"/>
</dbReference>
<accession>A0A1T1HB02</accession>
<dbReference type="AlphaFoldDB" id="A0A1T1HB02"/>
<comment type="caution">
    <text evidence="1">The sequence shown here is derived from an EMBL/GenBank/DDBJ whole genome shotgun (WGS) entry which is preliminary data.</text>
</comment>
<dbReference type="Proteomes" id="UP000190064">
    <property type="component" value="Unassembled WGS sequence"/>
</dbReference>
<name>A0A1T1HB02_OCELI</name>
<dbReference type="RefSeq" id="WP_078319985.1">
    <property type="nucleotide sequence ID" value="NZ_FXTS01000005.1"/>
</dbReference>
<organism evidence="1 2">
    <name type="scientific">Oceanospirillum linum</name>
    <dbReference type="NCBI Taxonomy" id="966"/>
    <lineage>
        <taxon>Bacteria</taxon>
        <taxon>Pseudomonadati</taxon>
        <taxon>Pseudomonadota</taxon>
        <taxon>Gammaproteobacteria</taxon>
        <taxon>Oceanospirillales</taxon>
        <taxon>Oceanospirillaceae</taxon>
        <taxon>Oceanospirillum</taxon>
    </lineage>
</organism>